<evidence type="ECO:0000256" key="2">
    <source>
        <dbReference type="SAM" id="SignalP"/>
    </source>
</evidence>
<dbReference type="PANTHER" id="PTHR43722">
    <property type="entry name" value="PROLINE IMINOPEPTIDASE"/>
    <property type="match status" value="1"/>
</dbReference>
<feature type="signal peptide" evidence="2">
    <location>
        <begin position="1"/>
        <end position="21"/>
    </location>
</feature>
<dbReference type="InterPro" id="IPR005944">
    <property type="entry name" value="Pro_iminopeptidase"/>
</dbReference>
<protein>
    <recommendedName>
        <fullName evidence="1">Proline iminopeptidase</fullName>
    </recommendedName>
</protein>
<dbReference type="Proteomes" id="UP000451233">
    <property type="component" value="Unassembled WGS sequence"/>
</dbReference>
<dbReference type="Pfam" id="PF00561">
    <property type="entry name" value="Abhydrolase_1"/>
    <property type="match status" value="1"/>
</dbReference>
<dbReference type="PANTHER" id="PTHR43722:SF1">
    <property type="entry name" value="PROLINE IMINOPEPTIDASE"/>
    <property type="match status" value="1"/>
</dbReference>
<comment type="caution">
    <text evidence="4">The sequence shown here is derived from an EMBL/GenBank/DDBJ whole genome shotgun (WGS) entry which is preliminary data.</text>
</comment>
<evidence type="ECO:0000313" key="4">
    <source>
        <dbReference type="EMBL" id="MXV16508.1"/>
    </source>
</evidence>
<dbReference type="SUPFAM" id="SSF53474">
    <property type="entry name" value="alpha/beta-Hydrolases"/>
    <property type="match status" value="1"/>
</dbReference>
<accession>A0A7K1Y0A7</accession>
<keyword evidence="5" id="KW-1185">Reference proteome</keyword>
<evidence type="ECO:0000259" key="3">
    <source>
        <dbReference type="Pfam" id="PF00561"/>
    </source>
</evidence>
<dbReference type="InterPro" id="IPR000073">
    <property type="entry name" value="AB_hydrolase_1"/>
</dbReference>
<evidence type="ECO:0000313" key="5">
    <source>
        <dbReference type="Proteomes" id="UP000451233"/>
    </source>
</evidence>
<name>A0A7K1Y0A7_9SPHI</name>
<gene>
    <name evidence="4" type="ORF">GS398_14450</name>
</gene>
<dbReference type="GO" id="GO:0006508">
    <property type="term" value="P:proteolysis"/>
    <property type="evidence" value="ECO:0007669"/>
    <property type="project" value="InterPro"/>
</dbReference>
<dbReference type="EMBL" id="WVHS01000003">
    <property type="protein sequence ID" value="MXV16508.1"/>
    <property type="molecule type" value="Genomic_DNA"/>
</dbReference>
<dbReference type="GO" id="GO:0005737">
    <property type="term" value="C:cytoplasm"/>
    <property type="evidence" value="ECO:0007669"/>
    <property type="project" value="InterPro"/>
</dbReference>
<feature type="domain" description="AB hydrolase-1" evidence="3">
    <location>
        <begin position="110"/>
        <end position="445"/>
    </location>
</feature>
<dbReference type="Gene3D" id="3.40.50.1820">
    <property type="entry name" value="alpha/beta hydrolase"/>
    <property type="match status" value="1"/>
</dbReference>
<keyword evidence="2" id="KW-0732">Signal</keyword>
<dbReference type="AlphaFoldDB" id="A0A7K1Y0A7"/>
<dbReference type="InterPro" id="IPR029058">
    <property type="entry name" value="AB_hydrolase_fold"/>
</dbReference>
<sequence>MKRTSLFYFAILLLSGPHVFAQRYEPRIEEAKLIKTDPRLIVRSGYLVVPENRSDPRGRQTKVPFVFVRKPEQDPRKGVALYSTGGPGYSTVAGIDSIGFQSGYLKYGGFIAFDLRGTRLSQPCLTCPAIDPAIRESYVTGNSRDSLVRIAVNRCRNSLEAANVDLSAYNTIESAADINDLRSVLGLDSLYLVGISYSGGLMLTVARNHPGAVRALILNSPLPGFARYEEDALFNINQALDQVFANCSRDSSTRYSDLKTRFRRYFSAITEKTFKIRYRPGNAGDSLLVSYTKHELLEAVVNRMNTAQVKTVPLVILDILNGRHDRYVREVLDDYFRPHQDLSYGLRYSVYCTEQIAYARRSVMRRQQRLFPWLAGYRFNNVDHQICDCWKAGAEPPVAKTRVTSPIPALIVTGDIDPWCPPYYARSIKKGMPKAQVLIRRNNGHGPGFMADGIDYLDAFLKDPNRKLVAGSANVKIE</sequence>
<organism evidence="4 5">
    <name type="scientific">Hufsiella ginkgonis</name>
    <dbReference type="NCBI Taxonomy" id="2695274"/>
    <lineage>
        <taxon>Bacteria</taxon>
        <taxon>Pseudomonadati</taxon>
        <taxon>Bacteroidota</taxon>
        <taxon>Sphingobacteriia</taxon>
        <taxon>Sphingobacteriales</taxon>
        <taxon>Sphingobacteriaceae</taxon>
        <taxon>Hufsiella</taxon>
    </lineage>
</organism>
<keyword evidence="4" id="KW-0378">Hydrolase</keyword>
<reference evidence="4 5" key="1">
    <citation type="submission" date="2019-11" db="EMBL/GenBank/DDBJ databases">
        <title>Pedobacter sp. HMF7056 Genome sequencing and assembly.</title>
        <authorList>
            <person name="Kang H."/>
            <person name="Kim H."/>
            <person name="Joh K."/>
        </authorList>
    </citation>
    <scope>NUCLEOTIDE SEQUENCE [LARGE SCALE GENOMIC DNA]</scope>
    <source>
        <strain evidence="4 5">HMF7056</strain>
    </source>
</reference>
<feature type="chain" id="PRO_5029717283" description="Proline iminopeptidase" evidence="2">
    <location>
        <begin position="22"/>
        <end position="478"/>
    </location>
</feature>
<dbReference type="GO" id="GO:0004177">
    <property type="term" value="F:aminopeptidase activity"/>
    <property type="evidence" value="ECO:0007669"/>
    <property type="project" value="UniProtKB-EC"/>
</dbReference>
<evidence type="ECO:0000256" key="1">
    <source>
        <dbReference type="ARBA" id="ARBA00021843"/>
    </source>
</evidence>
<proteinExistence type="predicted"/>
<dbReference type="RefSeq" id="WP_160907499.1">
    <property type="nucleotide sequence ID" value="NZ_WVHS01000003.1"/>
</dbReference>